<dbReference type="SUPFAM" id="SSF47616">
    <property type="entry name" value="GST C-terminal domain-like"/>
    <property type="match status" value="1"/>
</dbReference>
<dbReference type="InterPro" id="IPR026928">
    <property type="entry name" value="FAX/IsoI-like"/>
</dbReference>
<comment type="caution">
    <text evidence="5">The sequence shown here is derived from an EMBL/GenBank/DDBJ whole genome shotgun (WGS) entry which is preliminary data.</text>
</comment>
<dbReference type="InterPro" id="IPR036249">
    <property type="entry name" value="Thioredoxin-like_sf"/>
</dbReference>
<proteinExistence type="inferred from homology"/>
<dbReference type="SFLD" id="SFLDS00019">
    <property type="entry name" value="Glutathione_Transferase_(cytos"/>
    <property type="match status" value="1"/>
</dbReference>
<dbReference type="InterPro" id="IPR036282">
    <property type="entry name" value="Glutathione-S-Trfase_C_sf"/>
</dbReference>
<sequence>MHILVYFGVPVIAFIAIYFIVKKLQGKESKRFIKPGTVLLHQFSPSDLAVSGSPPCLKLETFLRMTKIPYESEYGMKFSKKGKVPWIEFNGREIADSNFCIRFLMKEFRVDMDSHLNFTDRAIGHSVRRMLEENTYWTLVYYRWLSDFAPRMREKLFGQLFLPLKYLVFYMIKRKVWKDLWSHGIGRHTEQEIYGIAERDLLAVSEILGQKKFLFGDKPCLADAGLFAFIAGSALDCPTSPFSKIIKTKATNLGEHAQRMKELYYPDWNRIISKKNKSE</sequence>
<dbReference type="Pfam" id="PF17171">
    <property type="entry name" value="GST_C_6"/>
    <property type="match status" value="1"/>
</dbReference>
<comment type="similarity">
    <text evidence="1">Belongs to the FAX family.</text>
</comment>
<evidence type="ECO:0000259" key="4">
    <source>
        <dbReference type="Pfam" id="PF17172"/>
    </source>
</evidence>
<dbReference type="CDD" id="cd03193">
    <property type="entry name" value="GST_C_Metaxin"/>
    <property type="match status" value="1"/>
</dbReference>
<accession>A0ABN8NYH8</accession>
<evidence type="ECO:0000313" key="6">
    <source>
        <dbReference type="Proteomes" id="UP001159405"/>
    </source>
</evidence>
<dbReference type="PANTHER" id="PTHR12289">
    <property type="entry name" value="METAXIN RELATED"/>
    <property type="match status" value="1"/>
</dbReference>
<dbReference type="SUPFAM" id="SSF52833">
    <property type="entry name" value="Thioredoxin-like"/>
    <property type="match status" value="1"/>
</dbReference>
<dbReference type="SFLD" id="SFLDG01180">
    <property type="entry name" value="SUF1"/>
    <property type="match status" value="1"/>
</dbReference>
<evidence type="ECO:0000313" key="5">
    <source>
        <dbReference type="EMBL" id="CAH3123258.1"/>
    </source>
</evidence>
<dbReference type="PANTHER" id="PTHR12289:SF41">
    <property type="entry name" value="FAILED AXON CONNECTIONS-RELATED"/>
    <property type="match status" value="1"/>
</dbReference>
<dbReference type="InterPro" id="IPR040079">
    <property type="entry name" value="Glutathione_S-Trfase"/>
</dbReference>
<keyword evidence="2" id="KW-1133">Transmembrane helix</keyword>
<protein>
    <recommendedName>
        <fullName evidence="7">Failed axon connections-like protein</fullName>
    </recommendedName>
</protein>
<dbReference type="InterPro" id="IPR050931">
    <property type="entry name" value="Mito_Protein_Transport_Metaxin"/>
</dbReference>
<keyword evidence="6" id="KW-1185">Reference proteome</keyword>
<dbReference type="Proteomes" id="UP001159405">
    <property type="component" value="Unassembled WGS sequence"/>
</dbReference>
<evidence type="ECO:0000256" key="2">
    <source>
        <dbReference type="SAM" id="Phobius"/>
    </source>
</evidence>
<evidence type="ECO:0000259" key="3">
    <source>
        <dbReference type="Pfam" id="PF17171"/>
    </source>
</evidence>
<gene>
    <name evidence="5" type="ORF">PLOB_00029864</name>
</gene>
<dbReference type="InterPro" id="IPR033468">
    <property type="entry name" value="Metaxin_GST"/>
</dbReference>
<dbReference type="EMBL" id="CALNXK010000038">
    <property type="protein sequence ID" value="CAH3123258.1"/>
    <property type="molecule type" value="Genomic_DNA"/>
</dbReference>
<name>A0ABN8NYH8_9CNID</name>
<dbReference type="InterPro" id="IPR012336">
    <property type="entry name" value="Thioredoxin-like_fold"/>
</dbReference>
<dbReference type="Pfam" id="PF17172">
    <property type="entry name" value="GST_N_4"/>
    <property type="match status" value="1"/>
</dbReference>
<evidence type="ECO:0000256" key="1">
    <source>
        <dbReference type="ARBA" id="ARBA00006475"/>
    </source>
</evidence>
<feature type="transmembrane region" description="Helical" evidence="2">
    <location>
        <begin position="6"/>
        <end position="21"/>
    </location>
</feature>
<dbReference type="SFLD" id="SFLDG01200">
    <property type="entry name" value="SUF1.1"/>
    <property type="match status" value="1"/>
</dbReference>
<reference evidence="5 6" key="1">
    <citation type="submission" date="2022-05" db="EMBL/GenBank/DDBJ databases">
        <authorList>
            <consortium name="Genoscope - CEA"/>
            <person name="William W."/>
        </authorList>
    </citation>
    <scope>NUCLEOTIDE SEQUENCE [LARGE SCALE GENOMIC DNA]</scope>
</reference>
<dbReference type="Gene3D" id="1.20.1050.10">
    <property type="match status" value="1"/>
</dbReference>
<feature type="domain" description="Thioredoxin-like fold" evidence="4">
    <location>
        <begin position="54"/>
        <end position="147"/>
    </location>
</feature>
<feature type="domain" description="Metaxin glutathione S-transferase" evidence="3">
    <location>
        <begin position="197"/>
        <end position="260"/>
    </location>
</feature>
<keyword evidence="2" id="KW-0812">Transmembrane</keyword>
<organism evidence="5 6">
    <name type="scientific">Porites lobata</name>
    <dbReference type="NCBI Taxonomy" id="104759"/>
    <lineage>
        <taxon>Eukaryota</taxon>
        <taxon>Metazoa</taxon>
        <taxon>Cnidaria</taxon>
        <taxon>Anthozoa</taxon>
        <taxon>Hexacorallia</taxon>
        <taxon>Scleractinia</taxon>
        <taxon>Fungiina</taxon>
        <taxon>Poritidae</taxon>
        <taxon>Porites</taxon>
    </lineage>
</organism>
<evidence type="ECO:0008006" key="7">
    <source>
        <dbReference type="Google" id="ProtNLM"/>
    </source>
</evidence>
<keyword evidence="2" id="KW-0472">Membrane</keyword>